<dbReference type="SMART" id="SM00738">
    <property type="entry name" value="NGN"/>
    <property type="match status" value="1"/>
</dbReference>
<accession>A0A399IPT7</accession>
<evidence type="ECO:0000256" key="1">
    <source>
        <dbReference type="ARBA" id="ARBA00022814"/>
    </source>
</evidence>
<protein>
    <submittedName>
        <fullName evidence="5">Antiterminator LoaP</fullName>
    </submittedName>
</protein>
<feature type="domain" description="NusG-like N-terminal" evidence="4">
    <location>
        <begin position="3"/>
        <end position="111"/>
    </location>
</feature>
<reference evidence="5 6" key="1">
    <citation type="submission" date="2018-08" db="EMBL/GenBank/DDBJ databases">
        <title>Genome of Clostridium chromiireducens C1, DSM12136.</title>
        <authorList>
            <person name="Xing M."/>
            <person name="Wei Y."/>
            <person name="Ang E.L."/>
            <person name="Zhao H."/>
            <person name="Zhang Y."/>
        </authorList>
    </citation>
    <scope>NUCLEOTIDE SEQUENCE [LARGE SCALE GENOMIC DNA]</scope>
    <source>
        <strain evidence="5 6">C1</strain>
    </source>
</reference>
<keyword evidence="3" id="KW-0804">Transcription</keyword>
<dbReference type="Pfam" id="PF02357">
    <property type="entry name" value="NusG"/>
    <property type="match status" value="1"/>
</dbReference>
<dbReference type="Proteomes" id="UP000265930">
    <property type="component" value="Unassembled WGS sequence"/>
</dbReference>
<dbReference type="InterPro" id="IPR036735">
    <property type="entry name" value="NGN_dom_sf"/>
</dbReference>
<comment type="caution">
    <text evidence="5">The sequence shown here is derived from an EMBL/GenBank/DDBJ whole genome shotgun (WGS) entry which is preliminary data.</text>
</comment>
<dbReference type="InterPro" id="IPR006645">
    <property type="entry name" value="NGN-like_dom"/>
</dbReference>
<evidence type="ECO:0000313" key="6">
    <source>
        <dbReference type="Proteomes" id="UP000265930"/>
    </source>
</evidence>
<name>A0A399IPT7_9CLOT</name>
<dbReference type="NCBIfam" id="NF033641">
    <property type="entry name" value="antiterm_LoaP"/>
    <property type="match status" value="1"/>
</dbReference>
<dbReference type="PANTHER" id="PTHR30265">
    <property type="entry name" value="RHO-INTERACTING TRANSCRIPTION TERMINATION FACTOR NUSG"/>
    <property type="match status" value="1"/>
</dbReference>
<evidence type="ECO:0000259" key="4">
    <source>
        <dbReference type="SMART" id="SM00738"/>
    </source>
</evidence>
<gene>
    <name evidence="5" type="primary">loaP</name>
    <name evidence="5" type="ORF">D2A34_14325</name>
</gene>
<dbReference type="InterPro" id="IPR043425">
    <property type="entry name" value="NusG-like"/>
</dbReference>
<dbReference type="SUPFAM" id="SSF82679">
    <property type="entry name" value="N-utilization substance G protein NusG, N-terminal domain"/>
    <property type="match status" value="1"/>
</dbReference>
<evidence type="ECO:0000256" key="3">
    <source>
        <dbReference type="ARBA" id="ARBA00023163"/>
    </source>
</evidence>
<organism evidence="5 6">
    <name type="scientific">Clostridium chromiireducens</name>
    <dbReference type="NCBI Taxonomy" id="225345"/>
    <lineage>
        <taxon>Bacteria</taxon>
        <taxon>Bacillati</taxon>
        <taxon>Bacillota</taxon>
        <taxon>Clostridia</taxon>
        <taxon>Eubacteriales</taxon>
        <taxon>Clostridiaceae</taxon>
        <taxon>Clostridium</taxon>
    </lineage>
</organism>
<dbReference type="InterPro" id="IPR047663">
    <property type="entry name" value="Transcription_antiterm_LoaP"/>
</dbReference>
<dbReference type="Gene3D" id="3.30.70.940">
    <property type="entry name" value="NusG, N-terminal domain"/>
    <property type="match status" value="1"/>
</dbReference>
<proteinExistence type="predicted"/>
<sequence>MEMDKWYVLHVNTGCEDDVEKVLKRDIPEIEVRVFKREMMERKKNADFSKWQRVLRLLYPGYVFIYGELNTDVYYGIKNTPNVIRILGKNDVGGVPYPVPDYEMERILQFAGNNDTIEISKAVMKNNKIKIISGALCGMERFITKVDKRKGRVKVKFYLYDKPKEIEFCVDLKEP</sequence>
<dbReference type="GO" id="GO:0031564">
    <property type="term" value="P:transcription antitermination"/>
    <property type="evidence" value="ECO:0007669"/>
    <property type="project" value="UniProtKB-KW"/>
</dbReference>
<dbReference type="GO" id="GO:0006354">
    <property type="term" value="P:DNA-templated transcription elongation"/>
    <property type="evidence" value="ECO:0007669"/>
    <property type="project" value="InterPro"/>
</dbReference>
<dbReference type="PANTHER" id="PTHR30265:SF4">
    <property type="entry name" value="KOW MOTIF FAMILY PROTEIN, EXPRESSED"/>
    <property type="match status" value="1"/>
</dbReference>
<evidence type="ECO:0000313" key="5">
    <source>
        <dbReference type="EMBL" id="RII34319.1"/>
    </source>
</evidence>
<dbReference type="EMBL" id="QXDJ01000003">
    <property type="protein sequence ID" value="RII34319.1"/>
    <property type="molecule type" value="Genomic_DNA"/>
</dbReference>
<dbReference type="AlphaFoldDB" id="A0A399IPT7"/>
<evidence type="ECO:0000256" key="2">
    <source>
        <dbReference type="ARBA" id="ARBA00023015"/>
    </source>
</evidence>
<keyword evidence="1" id="KW-0889">Transcription antitermination</keyword>
<keyword evidence="2" id="KW-0805">Transcription regulation</keyword>